<dbReference type="SUPFAM" id="SSF109604">
    <property type="entry name" value="HD-domain/PDEase-like"/>
    <property type="match status" value="1"/>
</dbReference>
<dbReference type="RefSeq" id="WP_165898997.1">
    <property type="nucleotide sequence ID" value="NZ_DAMAKO010000026.1"/>
</dbReference>
<keyword evidence="3" id="KW-1185">Reference proteome</keyword>
<comment type="caution">
    <text evidence="2">The sequence shown here is derived from an EMBL/GenBank/DDBJ whole genome shotgun (WGS) entry which is preliminary data.</text>
</comment>
<dbReference type="PANTHER" id="PTHR43155">
    <property type="entry name" value="CYCLIC DI-GMP PHOSPHODIESTERASE PA4108-RELATED"/>
    <property type="match status" value="1"/>
</dbReference>
<dbReference type="SMART" id="SM00471">
    <property type="entry name" value="HDc"/>
    <property type="match status" value="1"/>
</dbReference>
<dbReference type="PROSITE" id="PS51832">
    <property type="entry name" value="HD_GYP"/>
    <property type="match status" value="1"/>
</dbReference>
<accession>A0A4R1PPL2</accession>
<evidence type="ECO:0000313" key="2">
    <source>
        <dbReference type="EMBL" id="TCL31582.1"/>
    </source>
</evidence>
<sequence length="372" mass="42090">MQRISVLRLLPGMIVAKNVFSADGRVLIAAGIPIKQPYIRRLQEQGIASIYIDSPLLPAIEVPEVIKEETRVKATAMVKNAFQNFRTTKRLDFKKFSEVAASIVAELICNRDTLVHLTDIRSYDDYTFAHSVNVCILSVLMGTSRCYNEHKLKELALGALLHDVGKILVPIEVLNKPGRLTAQEFNIVKEHAQLGFELLRKQQDQVPLLACHVAFQHQEKLDGSGYPRQLKGQEIHEYARIVAVADVYDALTSDRPYRKGMLPHEAYEIMMASGKTHFDEELLQKFFEKIAIYPLGTIVRLNSGEVGMITEVIPELQTRPKIQVITDSNGQLVHSLEEINLAVHLTTFIDKVFNEEETYHWLNSNKFGESVV</sequence>
<evidence type="ECO:0000313" key="3">
    <source>
        <dbReference type="Proteomes" id="UP000295063"/>
    </source>
</evidence>
<dbReference type="PANTHER" id="PTHR43155:SF2">
    <property type="entry name" value="CYCLIC DI-GMP PHOSPHODIESTERASE PA4108"/>
    <property type="match status" value="1"/>
</dbReference>
<gene>
    <name evidence="2" type="ORF">EV210_1281</name>
</gene>
<dbReference type="Gene3D" id="1.10.3210.10">
    <property type="entry name" value="Hypothetical protein af1432"/>
    <property type="match status" value="1"/>
</dbReference>
<proteinExistence type="predicted"/>
<protein>
    <submittedName>
        <fullName evidence="2">HD-GYP domain-containing protein (C-di-GMP phosphodiesterase class II)</fullName>
    </submittedName>
</protein>
<dbReference type="InterPro" id="IPR003607">
    <property type="entry name" value="HD/PDEase_dom"/>
</dbReference>
<dbReference type="AlphaFoldDB" id="A0A4R1PPL2"/>
<feature type="domain" description="HD-GYP" evidence="1">
    <location>
        <begin position="105"/>
        <end position="302"/>
    </location>
</feature>
<name>A0A4R1PPL2_9FIRM</name>
<dbReference type="CDD" id="cd00077">
    <property type="entry name" value="HDc"/>
    <property type="match status" value="1"/>
</dbReference>
<dbReference type="Proteomes" id="UP000295063">
    <property type="component" value="Unassembled WGS sequence"/>
</dbReference>
<dbReference type="EMBL" id="SLUI01000028">
    <property type="protein sequence ID" value="TCL31582.1"/>
    <property type="molecule type" value="Genomic_DNA"/>
</dbReference>
<organism evidence="2 3">
    <name type="scientific">Anaerospora hongkongensis</name>
    <dbReference type="NCBI Taxonomy" id="244830"/>
    <lineage>
        <taxon>Bacteria</taxon>
        <taxon>Bacillati</taxon>
        <taxon>Bacillota</taxon>
        <taxon>Negativicutes</taxon>
        <taxon>Selenomonadales</taxon>
        <taxon>Sporomusaceae</taxon>
        <taxon>Anaerospora</taxon>
    </lineage>
</organism>
<reference evidence="2 3" key="1">
    <citation type="submission" date="2019-03" db="EMBL/GenBank/DDBJ databases">
        <title>Genomic Encyclopedia of Type Strains, Phase IV (KMG-IV): sequencing the most valuable type-strain genomes for metagenomic binning, comparative biology and taxonomic classification.</title>
        <authorList>
            <person name="Goeker M."/>
        </authorList>
    </citation>
    <scope>NUCLEOTIDE SEQUENCE [LARGE SCALE GENOMIC DNA]</scope>
    <source>
        <strain evidence="2 3">DSM 15969</strain>
    </source>
</reference>
<evidence type="ECO:0000259" key="1">
    <source>
        <dbReference type="PROSITE" id="PS51832"/>
    </source>
</evidence>
<dbReference type="Pfam" id="PF13487">
    <property type="entry name" value="HD_5"/>
    <property type="match status" value="1"/>
</dbReference>
<dbReference type="InterPro" id="IPR037522">
    <property type="entry name" value="HD_GYP_dom"/>
</dbReference>